<dbReference type="InterPro" id="IPR008183">
    <property type="entry name" value="Aldose_1/G6P_1-epimerase"/>
</dbReference>
<accession>A0ABX3CHT0</accession>
<dbReference type="EMBL" id="MKCT01000001">
    <property type="protein sequence ID" value="OHX21653.1"/>
    <property type="molecule type" value="Genomic_DNA"/>
</dbReference>
<dbReference type="PANTHER" id="PTHR11122">
    <property type="entry name" value="APOSPORY-ASSOCIATED PROTEIN C-RELATED"/>
    <property type="match status" value="1"/>
</dbReference>
<protein>
    <recommendedName>
        <fullName evidence="4">Putative glucose-6-phosphate 1-epimerase</fullName>
        <ecNumber evidence="4">5.1.3.15</ecNumber>
    </recommendedName>
</protein>
<dbReference type="Pfam" id="PF01263">
    <property type="entry name" value="Aldose_epim"/>
    <property type="match status" value="1"/>
</dbReference>
<comment type="caution">
    <text evidence="5">The sequence shown here is derived from an EMBL/GenBank/DDBJ whole genome shotgun (WGS) entry which is preliminary data.</text>
</comment>
<evidence type="ECO:0000313" key="5">
    <source>
        <dbReference type="EMBL" id="OHX21653.1"/>
    </source>
</evidence>
<evidence type="ECO:0000313" key="6">
    <source>
        <dbReference type="Proteomes" id="UP000180280"/>
    </source>
</evidence>
<gene>
    <name evidence="5" type="ORF">BI344_03855</name>
</gene>
<proteinExistence type="inferred from homology"/>
<evidence type="ECO:0000256" key="1">
    <source>
        <dbReference type="ARBA" id="ARBA00001096"/>
    </source>
</evidence>
<dbReference type="InterPro" id="IPR011013">
    <property type="entry name" value="Gal_mutarotase_sf_dom"/>
</dbReference>
<reference evidence="5 6" key="1">
    <citation type="submission" date="2016-09" db="EMBL/GenBank/DDBJ databases">
        <title>Chromobacterium muskegensis sp. nov., an insecticidal bacterium isolated from Sphagnum bogs.</title>
        <authorList>
            <person name="Sparks M.E."/>
            <person name="Blackburn M.B."/>
            <person name="Gundersen-Rindal D.E."/>
            <person name="Mitchell A."/>
            <person name="Farrar R."/>
            <person name="Kuhar D."/>
        </authorList>
    </citation>
    <scope>NUCLEOTIDE SEQUENCE [LARGE SCALE GENOMIC DNA]</scope>
    <source>
        <strain evidence="5 6">14B-1</strain>
    </source>
</reference>
<evidence type="ECO:0000256" key="2">
    <source>
        <dbReference type="ARBA" id="ARBA00005866"/>
    </source>
</evidence>
<dbReference type="SUPFAM" id="SSF74650">
    <property type="entry name" value="Galactose mutarotase-like"/>
    <property type="match status" value="1"/>
</dbReference>
<dbReference type="Gene3D" id="2.70.98.10">
    <property type="match status" value="1"/>
</dbReference>
<dbReference type="CDD" id="cd09020">
    <property type="entry name" value="D-hex-6-P-epi_like"/>
    <property type="match status" value="1"/>
</dbReference>
<comment type="similarity">
    <text evidence="2 4">Belongs to the glucose-6-phosphate 1-epimerase family.</text>
</comment>
<dbReference type="PANTHER" id="PTHR11122:SF13">
    <property type="entry name" value="GLUCOSE-6-PHOSPHATE 1-EPIMERASE"/>
    <property type="match status" value="1"/>
</dbReference>
<dbReference type="InterPro" id="IPR014718">
    <property type="entry name" value="GH-type_carb-bd"/>
</dbReference>
<name>A0ABX3CHT0_9NEIS</name>
<evidence type="ECO:0000256" key="4">
    <source>
        <dbReference type="PIRNR" id="PIRNR016020"/>
    </source>
</evidence>
<dbReference type="PIRSF" id="PIRSF016020">
    <property type="entry name" value="PHexose_mutarotase"/>
    <property type="match status" value="1"/>
</dbReference>
<dbReference type="Proteomes" id="UP000180280">
    <property type="component" value="Unassembled WGS sequence"/>
</dbReference>
<comment type="catalytic activity">
    <reaction evidence="1">
        <text>alpha-D-glucose 6-phosphate = beta-D-glucose 6-phosphate</text>
        <dbReference type="Rhea" id="RHEA:16249"/>
        <dbReference type="ChEBI" id="CHEBI:58225"/>
        <dbReference type="ChEBI" id="CHEBI:58247"/>
        <dbReference type="EC" id="5.1.3.15"/>
    </reaction>
</comment>
<dbReference type="InterPro" id="IPR025532">
    <property type="entry name" value="G6P_1-epimerase"/>
</dbReference>
<keyword evidence="3 4" id="KW-0413">Isomerase</keyword>
<dbReference type="EC" id="5.1.3.15" evidence="4"/>
<evidence type="ECO:0000256" key="3">
    <source>
        <dbReference type="ARBA" id="ARBA00023235"/>
    </source>
</evidence>
<sequence length="287" mass="30540">MERSMSHPQGLTLGELSPGVNQIELTGDGFSARLSLLGGQLLDYRRDGEAPLFYLSPQATYQAGKAIRGGVPVCWPWFGPHPAGSGQPAHGVARQQLWTLADAGRDGEVFHVKLAGPRHGELSANLEYRIGPDGVEIALHSRNHGAQPQTVSAALHSYFAVSDIANVSLSGLEGAPAHDKVGDAHTLLPAEPFRFAGEVDLVAYSAHPVTLDDSGWCRRLVIASAGSASTVLWNPAPAKAQRFADLPDEDWRCFICVETANAGDDARTLAPGAGHTLSCRLHFSRAD</sequence>
<organism evidence="5 6">
    <name type="scientific">Chromobacterium sphagni</name>
    <dbReference type="NCBI Taxonomy" id="1903179"/>
    <lineage>
        <taxon>Bacteria</taxon>
        <taxon>Pseudomonadati</taxon>
        <taxon>Pseudomonadota</taxon>
        <taxon>Betaproteobacteria</taxon>
        <taxon>Neisseriales</taxon>
        <taxon>Chromobacteriaceae</taxon>
        <taxon>Chromobacterium</taxon>
    </lineage>
</organism>
<keyword evidence="6" id="KW-1185">Reference proteome</keyword>